<evidence type="ECO:0000256" key="8">
    <source>
        <dbReference type="ARBA" id="ARBA00012016"/>
    </source>
</evidence>
<evidence type="ECO:0000256" key="9">
    <source>
        <dbReference type="ARBA" id="ARBA00012523"/>
    </source>
</evidence>
<evidence type="ECO:0000256" key="18">
    <source>
        <dbReference type="PIRSR" id="PIRSR006135-1"/>
    </source>
</evidence>
<evidence type="ECO:0000313" key="21">
    <source>
        <dbReference type="Proteomes" id="UP000193006"/>
    </source>
</evidence>
<feature type="binding site" evidence="19">
    <location>
        <begin position="7"/>
        <end position="14"/>
    </location>
    <ligand>
        <name>GTP</name>
        <dbReference type="ChEBI" id="CHEBI:37565"/>
    </ligand>
</feature>
<proteinExistence type="inferred from homology"/>
<evidence type="ECO:0000256" key="17">
    <source>
        <dbReference type="ARBA" id="ARBA00030571"/>
    </source>
</evidence>
<dbReference type="GO" id="GO:0009236">
    <property type="term" value="P:cobalamin biosynthetic process"/>
    <property type="evidence" value="ECO:0007669"/>
    <property type="project" value="UniProtKB-UniPathway"/>
</dbReference>
<evidence type="ECO:0000256" key="15">
    <source>
        <dbReference type="ARBA" id="ARBA00023134"/>
    </source>
</evidence>
<dbReference type="GO" id="GO:0005525">
    <property type="term" value="F:GTP binding"/>
    <property type="evidence" value="ECO:0007669"/>
    <property type="project" value="UniProtKB-KW"/>
</dbReference>
<organism evidence="20 21">
    <name type="scientific">Halalkalibacter krulwichiae</name>
    <dbReference type="NCBI Taxonomy" id="199441"/>
    <lineage>
        <taxon>Bacteria</taxon>
        <taxon>Bacillati</taxon>
        <taxon>Bacillota</taxon>
        <taxon>Bacilli</taxon>
        <taxon>Bacillales</taxon>
        <taxon>Bacillaceae</taxon>
        <taxon>Halalkalibacter</taxon>
    </lineage>
</organism>
<dbReference type="STRING" id="199441.BkAM31D_10685"/>
<keyword evidence="10" id="KW-0169">Cobalamin biosynthesis</keyword>
<evidence type="ECO:0000256" key="12">
    <source>
        <dbReference type="ARBA" id="ARBA00022741"/>
    </source>
</evidence>
<evidence type="ECO:0000256" key="10">
    <source>
        <dbReference type="ARBA" id="ARBA00022573"/>
    </source>
</evidence>
<keyword evidence="12 19" id="KW-0547">Nucleotide-binding</keyword>
<accession>A0A1X9MI69</accession>
<dbReference type="UniPathway" id="UPA00148">
    <property type="reaction ID" value="UER00236"/>
</dbReference>
<comment type="catalytic activity">
    <reaction evidence="3">
        <text>adenosylcob(III)inamide + GTP = adenosylcob(III)inamide phosphate + GDP + H(+)</text>
        <dbReference type="Rhea" id="RHEA:15765"/>
        <dbReference type="ChEBI" id="CHEBI:2480"/>
        <dbReference type="ChEBI" id="CHEBI:15378"/>
        <dbReference type="ChEBI" id="CHEBI:37565"/>
        <dbReference type="ChEBI" id="CHEBI:58189"/>
        <dbReference type="ChEBI" id="CHEBI:58502"/>
        <dbReference type="EC" id="2.7.1.156"/>
    </reaction>
</comment>
<feature type="binding site" evidence="19">
    <location>
        <position position="67"/>
    </location>
    <ligand>
        <name>GTP</name>
        <dbReference type="ChEBI" id="CHEBI:37565"/>
    </ligand>
</feature>
<comment type="catalytic activity">
    <reaction evidence="1">
        <text>adenosylcob(III)inamide + ATP = adenosylcob(III)inamide phosphate + ADP + H(+)</text>
        <dbReference type="Rhea" id="RHEA:15769"/>
        <dbReference type="ChEBI" id="CHEBI:2480"/>
        <dbReference type="ChEBI" id="CHEBI:15378"/>
        <dbReference type="ChEBI" id="CHEBI:30616"/>
        <dbReference type="ChEBI" id="CHEBI:58502"/>
        <dbReference type="ChEBI" id="CHEBI:456216"/>
        <dbReference type="EC" id="2.7.1.156"/>
    </reaction>
</comment>
<evidence type="ECO:0000256" key="13">
    <source>
        <dbReference type="ARBA" id="ARBA00022777"/>
    </source>
</evidence>
<evidence type="ECO:0000256" key="16">
    <source>
        <dbReference type="ARBA" id="ARBA00029570"/>
    </source>
</evidence>
<evidence type="ECO:0000256" key="11">
    <source>
        <dbReference type="ARBA" id="ARBA00022679"/>
    </source>
</evidence>
<dbReference type="GO" id="GO:0005524">
    <property type="term" value="F:ATP binding"/>
    <property type="evidence" value="ECO:0007669"/>
    <property type="project" value="UniProtKB-KW"/>
</dbReference>
<gene>
    <name evidence="20" type="primary">cobU_1</name>
    <name evidence="20" type="ORF">BkAM31D_10685</name>
</gene>
<evidence type="ECO:0000313" key="20">
    <source>
        <dbReference type="EMBL" id="ARK30252.1"/>
    </source>
</evidence>
<keyword evidence="14" id="KW-0067">ATP-binding</keyword>
<dbReference type="Gene3D" id="3.40.50.300">
    <property type="entry name" value="P-loop containing nucleotide triphosphate hydrolases"/>
    <property type="match status" value="1"/>
</dbReference>
<sequence length="197" mass="22823">MIVFISGGVRSGKSDYAEERARLLYAKEQKNLIYIATSDVYDEEMHVRVKRHQEQRKRDEVNWKVYEKPSNIADLLSGFQQGDVILLDCVTTLLSNELFNGWQQGEKKWTSPSFIAEVEKKMIHLVSELAEGPYTAFVVSNELCFDLPPQDRATSIYIRLLGRIHQDIVSRAKEAVLIENRLVLLKKRGDKHDWNEK</sequence>
<evidence type="ECO:0000256" key="3">
    <source>
        <dbReference type="ARBA" id="ARBA00001522"/>
    </source>
</evidence>
<evidence type="ECO:0000256" key="6">
    <source>
        <dbReference type="ARBA" id="ARBA00005159"/>
    </source>
</evidence>
<name>A0A1X9MI69_9BACI</name>
<dbReference type="PANTHER" id="PTHR34848">
    <property type="match status" value="1"/>
</dbReference>
<keyword evidence="21" id="KW-1185">Reference proteome</keyword>
<keyword evidence="13" id="KW-0418">Kinase</keyword>
<feature type="active site" description="GMP-histidine intermediate" evidence="18">
    <location>
        <position position="52"/>
    </location>
</feature>
<feature type="binding site" evidence="19">
    <location>
        <position position="88"/>
    </location>
    <ligand>
        <name>GTP</name>
        <dbReference type="ChEBI" id="CHEBI:37565"/>
    </ligand>
</feature>
<comment type="catalytic activity">
    <reaction evidence="2">
        <text>adenosylcob(III)inamide phosphate + GTP + H(+) = adenosylcob(III)inamide-GDP + diphosphate</text>
        <dbReference type="Rhea" id="RHEA:22712"/>
        <dbReference type="ChEBI" id="CHEBI:15378"/>
        <dbReference type="ChEBI" id="CHEBI:33019"/>
        <dbReference type="ChEBI" id="CHEBI:37565"/>
        <dbReference type="ChEBI" id="CHEBI:58502"/>
        <dbReference type="ChEBI" id="CHEBI:60487"/>
        <dbReference type="EC" id="2.7.7.62"/>
    </reaction>
</comment>
<evidence type="ECO:0000256" key="1">
    <source>
        <dbReference type="ARBA" id="ARBA00000312"/>
    </source>
</evidence>
<dbReference type="Pfam" id="PF02283">
    <property type="entry name" value="CobU"/>
    <property type="match status" value="1"/>
</dbReference>
<comment type="function">
    <text evidence="4">Catalyzes ATP-dependent phosphorylation of adenosylcobinamide and addition of GMP to adenosylcobinamide phosphate.</text>
</comment>
<dbReference type="AlphaFoldDB" id="A0A1X9MI69"/>
<keyword evidence="15 19" id="KW-0342">GTP-binding</keyword>
<dbReference type="EC" id="2.7.7.62" evidence="9"/>
<evidence type="ECO:0000256" key="5">
    <source>
        <dbReference type="ARBA" id="ARBA00004692"/>
    </source>
</evidence>
<reference evidence="20 21" key="1">
    <citation type="submission" date="2017-04" db="EMBL/GenBank/DDBJ databases">
        <title>Bacillus krulwichiae AM31D Genome sequencing and assembly.</title>
        <authorList>
            <person name="Krulwich T.A."/>
            <person name="Anastor L."/>
            <person name="Ehrlich R."/>
            <person name="Ehrlich G.D."/>
            <person name="Janto B."/>
        </authorList>
    </citation>
    <scope>NUCLEOTIDE SEQUENCE [LARGE SCALE GENOMIC DNA]</scope>
    <source>
        <strain evidence="20 21">AM31D</strain>
    </source>
</reference>
<comment type="similarity">
    <text evidence="7">Belongs to the CobU/CobP family.</text>
</comment>
<comment type="pathway">
    <text evidence="6">Cofactor biosynthesis; adenosylcobalamin biosynthesis; adenosylcobalamin from cob(II)yrinate a,c-diamide: step 5/7.</text>
</comment>
<dbReference type="InterPro" id="IPR027417">
    <property type="entry name" value="P-loop_NTPase"/>
</dbReference>
<dbReference type="EC" id="2.7.1.156" evidence="8"/>
<dbReference type="InterPro" id="IPR003203">
    <property type="entry name" value="CobU/CobP"/>
</dbReference>
<dbReference type="CDD" id="cd00544">
    <property type="entry name" value="CobU"/>
    <property type="match status" value="1"/>
</dbReference>
<dbReference type="PIRSF" id="PIRSF006135">
    <property type="entry name" value="CobU"/>
    <property type="match status" value="1"/>
</dbReference>
<protein>
    <recommendedName>
        <fullName evidence="16">Adenosylcobinamide kinase</fullName>
        <ecNumber evidence="8">2.7.1.156</ecNumber>
        <ecNumber evidence="9">2.7.7.62</ecNumber>
    </recommendedName>
    <alternativeName>
        <fullName evidence="17">Adenosylcobinamide-phosphate guanylyltransferase</fullName>
    </alternativeName>
</protein>
<evidence type="ECO:0000256" key="19">
    <source>
        <dbReference type="PIRSR" id="PIRSR006135-2"/>
    </source>
</evidence>
<comment type="pathway">
    <text evidence="5">Cofactor biosynthesis; adenosylcobalamin biosynthesis; adenosylcobalamin from cob(II)yrinate a,c-diamide: step 6/7.</text>
</comment>
<dbReference type="Proteomes" id="UP000193006">
    <property type="component" value="Chromosome"/>
</dbReference>
<dbReference type="PANTHER" id="PTHR34848:SF1">
    <property type="entry name" value="BIFUNCTIONAL ADENOSYLCOBALAMIN BIOSYNTHESIS PROTEIN COBU"/>
    <property type="match status" value="1"/>
</dbReference>
<evidence type="ECO:0000256" key="14">
    <source>
        <dbReference type="ARBA" id="ARBA00022840"/>
    </source>
</evidence>
<evidence type="ECO:0000256" key="2">
    <source>
        <dbReference type="ARBA" id="ARBA00000711"/>
    </source>
</evidence>
<evidence type="ECO:0000256" key="4">
    <source>
        <dbReference type="ARBA" id="ARBA00003889"/>
    </source>
</evidence>
<keyword evidence="11 20" id="KW-0808">Transferase</keyword>
<dbReference type="EMBL" id="CP020814">
    <property type="protein sequence ID" value="ARK30252.1"/>
    <property type="molecule type" value="Genomic_DNA"/>
</dbReference>
<dbReference type="SUPFAM" id="SSF52540">
    <property type="entry name" value="P-loop containing nucleoside triphosphate hydrolases"/>
    <property type="match status" value="1"/>
</dbReference>
<feature type="binding site" evidence="19">
    <location>
        <begin position="36"/>
        <end position="38"/>
    </location>
    <ligand>
        <name>GTP</name>
        <dbReference type="ChEBI" id="CHEBI:37565"/>
    </ligand>
</feature>
<dbReference type="GO" id="GO:0008820">
    <property type="term" value="F:cobinamide phosphate guanylyltransferase activity"/>
    <property type="evidence" value="ECO:0007669"/>
    <property type="project" value="UniProtKB-EC"/>
</dbReference>
<dbReference type="GO" id="GO:0043752">
    <property type="term" value="F:adenosylcobinamide kinase activity"/>
    <property type="evidence" value="ECO:0007669"/>
    <property type="project" value="UniProtKB-EC"/>
</dbReference>
<dbReference type="KEGG" id="bkw:BkAM31D_10685"/>
<dbReference type="RefSeq" id="WP_085449780.1">
    <property type="nucleotide sequence ID" value="NZ_CP020814.1"/>
</dbReference>
<evidence type="ECO:0000256" key="7">
    <source>
        <dbReference type="ARBA" id="ARBA00007490"/>
    </source>
</evidence>